<dbReference type="Pfam" id="PF13692">
    <property type="entry name" value="Glyco_trans_1_4"/>
    <property type="match status" value="1"/>
</dbReference>
<evidence type="ECO:0008006" key="3">
    <source>
        <dbReference type="Google" id="ProtNLM"/>
    </source>
</evidence>
<dbReference type="STRING" id="980251.GCA_001642875_04794"/>
<protein>
    <recommendedName>
        <fullName evidence="3">Glycosyl transferases group 1</fullName>
    </recommendedName>
</protein>
<evidence type="ECO:0000313" key="1">
    <source>
        <dbReference type="EMBL" id="QEG22520.1"/>
    </source>
</evidence>
<dbReference type="AlphaFoldDB" id="A0A5B9PBU8"/>
<dbReference type="KEGG" id="mff:MFFC18_24010"/>
<reference evidence="1 2" key="1">
    <citation type="submission" date="2019-08" db="EMBL/GenBank/DDBJ databases">
        <title>Deep-cultivation of Planctomycetes and their phenomic and genomic characterization uncovers novel biology.</title>
        <authorList>
            <person name="Wiegand S."/>
            <person name="Jogler M."/>
            <person name="Boedeker C."/>
            <person name="Pinto D."/>
            <person name="Vollmers J."/>
            <person name="Rivas-Marin E."/>
            <person name="Kohn T."/>
            <person name="Peeters S.H."/>
            <person name="Heuer A."/>
            <person name="Rast P."/>
            <person name="Oberbeckmann S."/>
            <person name="Bunk B."/>
            <person name="Jeske O."/>
            <person name="Meyerdierks A."/>
            <person name="Storesund J.E."/>
            <person name="Kallscheuer N."/>
            <person name="Luecker S."/>
            <person name="Lage O.M."/>
            <person name="Pohl T."/>
            <person name="Merkel B.J."/>
            <person name="Hornburger P."/>
            <person name="Mueller R.-W."/>
            <person name="Bruemmer F."/>
            <person name="Labrenz M."/>
            <person name="Spormann A.M."/>
            <person name="Op den Camp H."/>
            <person name="Overmann J."/>
            <person name="Amann R."/>
            <person name="Jetten M.S.M."/>
            <person name="Mascher T."/>
            <person name="Medema M.H."/>
            <person name="Devos D.P."/>
            <person name="Kaster A.-K."/>
            <person name="Ovreas L."/>
            <person name="Rohde M."/>
            <person name="Galperin M.Y."/>
            <person name="Jogler C."/>
        </authorList>
    </citation>
    <scope>NUCLEOTIDE SEQUENCE [LARGE SCALE GENOMIC DNA]</scope>
    <source>
        <strain evidence="1 2">FC18</strain>
    </source>
</reference>
<accession>A0A5B9PBU8</accession>
<name>A0A5B9PBU8_9BACT</name>
<organism evidence="1 2">
    <name type="scientific">Mariniblastus fucicola</name>
    <dbReference type="NCBI Taxonomy" id="980251"/>
    <lineage>
        <taxon>Bacteria</taxon>
        <taxon>Pseudomonadati</taxon>
        <taxon>Planctomycetota</taxon>
        <taxon>Planctomycetia</taxon>
        <taxon>Pirellulales</taxon>
        <taxon>Pirellulaceae</taxon>
        <taxon>Mariniblastus</taxon>
    </lineage>
</organism>
<dbReference type="Gene3D" id="3.40.50.2000">
    <property type="entry name" value="Glycogen Phosphorylase B"/>
    <property type="match status" value="1"/>
</dbReference>
<dbReference type="RefSeq" id="WP_075086465.1">
    <property type="nucleotide sequence ID" value="NZ_CP042912.1"/>
</dbReference>
<evidence type="ECO:0000313" key="2">
    <source>
        <dbReference type="Proteomes" id="UP000322214"/>
    </source>
</evidence>
<keyword evidence="2" id="KW-1185">Reference proteome</keyword>
<proteinExistence type="predicted"/>
<gene>
    <name evidence="1" type="ORF">MFFC18_24010</name>
</gene>
<dbReference type="SUPFAM" id="SSF53756">
    <property type="entry name" value="UDP-Glycosyltransferase/glycogen phosphorylase"/>
    <property type="match status" value="1"/>
</dbReference>
<dbReference type="EMBL" id="CP042912">
    <property type="protein sequence ID" value="QEG22520.1"/>
    <property type="molecule type" value="Genomic_DNA"/>
</dbReference>
<sequence>MSRTKILMATDVPFWRCETGAQQRMLHLVLGISNDSFGDKACQVQTFFIGVASTEDEAVASNLGLDVQFHSSDRAPDGVRKRIKWHMDGTIHLVRQTFRGRENVAKVDQPMELHDFRWPWAISAFSECVDSFGPDAIVCQYVTMSYLLDALTEDQRADIRCVVDTHDVLSSRQEQFEQFGFTHWINISPEEESKELRRFDAALAIIDHERPTFQMMAPDADVMTVGHSLDTITSTHAPVSRPPNDALLSIGYFGSSNHSNGHALIKFVRKVWQPLRDQNADIQLVIAGSICDWLMFHEESRFSGEESMSLWIELSTDPRVKLLGKIDSPIEFYNQIDVALNPVEFGTGLKIKTCEAFAYGVPSIVTSCGEHAIPPAVGDAVFTCRSINEMVPAIFAMSLDREKVQIMRESAREVAESVFCDEVAYGELVDWFQRE</sequence>
<dbReference type="OrthoDB" id="9811902at2"/>
<dbReference type="Proteomes" id="UP000322214">
    <property type="component" value="Chromosome"/>
</dbReference>